<proteinExistence type="predicted"/>
<evidence type="ECO:0000259" key="2">
    <source>
        <dbReference type="Pfam" id="PF13193"/>
    </source>
</evidence>
<dbReference type="Gene3D" id="3.40.50.12780">
    <property type="entry name" value="N-terminal domain of ligase-like"/>
    <property type="match status" value="1"/>
</dbReference>
<dbReference type="InterPro" id="IPR025110">
    <property type="entry name" value="AMP-bd_C"/>
</dbReference>
<dbReference type="Proteomes" id="UP000063429">
    <property type="component" value="Chromosome"/>
</dbReference>
<dbReference type="InterPro" id="IPR020845">
    <property type="entry name" value="AMP-binding_CS"/>
</dbReference>
<dbReference type="InterPro" id="IPR045851">
    <property type="entry name" value="AMP-bd_C_sf"/>
</dbReference>
<dbReference type="RefSeq" id="WP_053194714.1">
    <property type="nucleotide sequence ID" value="NZ_CP011409.1"/>
</dbReference>
<feature type="domain" description="AMP-dependent synthetase/ligase" evidence="1">
    <location>
        <begin position="31"/>
        <end position="371"/>
    </location>
</feature>
<dbReference type="PROSITE" id="PS00455">
    <property type="entry name" value="AMP_BINDING"/>
    <property type="match status" value="1"/>
</dbReference>
<dbReference type="EMBL" id="CP011409">
    <property type="protein sequence ID" value="AKZ61298.1"/>
    <property type="molecule type" value="Genomic_DNA"/>
</dbReference>
<dbReference type="Pfam" id="PF00501">
    <property type="entry name" value="AMP-binding"/>
    <property type="match status" value="1"/>
</dbReference>
<dbReference type="Gene3D" id="3.30.300.30">
    <property type="match status" value="1"/>
</dbReference>
<dbReference type="InterPro" id="IPR042099">
    <property type="entry name" value="ANL_N_sf"/>
</dbReference>
<sequence>MHRYTHYFPSRCGDDRLDVVSLLLKGLLESSDRTLIVFNGRKTSFAEMAVRVAAMQKRLAAHGIRRGDRVALMLENGLDHMALIYALMLSGVVWVPVNTRLKAPGISYLLGHCTPTLFIAQRSFAEPLAELPELQERLAWLDEFAGDIPADEQAPARPFAADIAPLETLCLIYTSGTTGAPKGVVFTHRMMRIASEGTLTVSDVRPGDRMFVWEPLCHIGGAQMLLVPFLQQTELHIVERFSSSKFWQQIEAAQATHLHYLGGILDILTQLPPAAQPPHHTLRVAWGAGVSPRAWNGILERLKLSLRECYGMTEGSSFTTVNTSGKVGSIGRALPWLKVELRNADGTPTRVGEIGQVVVSSDVEGCFLPGYLDNPKASAEALQGGKLHTGDMARMDEEGDLYFVGRKTDSMRVRGENVSAWEIERVFVMHPAVAAAAAVGVTGDIGEQEIMLYVQYKEGAEASFPALAEWAKSKLASFQLPRYYVQADGFETTLSERIKKHLLKPDLAAAWDSSPVRAERR</sequence>
<feature type="domain" description="AMP-binding enzyme C-terminal" evidence="2">
    <location>
        <begin position="422"/>
        <end position="493"/>
    </location>
</feature>
<dbReference type="PANTHER" id="PTHR43767:SF1">
    <property type="entry name" value="NONRIBOSOMAL PEPTIDE SYNTHASE PES1 (EUROFUNG)-RELATED"/>
    <property type="match status" value="1"/>
</dbReference>
<dbReference type="InterPro" id="IPR050237">
    <property type="entry name" value="ATP-dep_AMP-bd_enzyme"/>
</dbReference>
<organism evidence="3 4">
    <name type="scientific">Herbaspirillum hiltneri N3</name>
    <dbReference type="NCBI Taxonomy" id="1262470"/>
    <lineage>
        <taxon>Bacteria</taxon>
        <taxon>Pseudomonadati</taxon>
        <taxon>Pseudomonadota</taxon>
        <taxon>Betaproteobacteria</taxon>
        <taxon>Burkholderiales</taxon>
        <taxon>Oxalobacteraceae</taxon>
        <taxon>Herbaspirillum</taxon>
    </lineage>
</organism>
<evidence type="ECO:0000313" key="3">
    <source>
        <dbReference type="EMBL" id="AKZ61298.1"/>
    </source>
</evidence>
<evidence type="ECO:0000313" key="4">
    <source>
        <dbReference type="Proteomes" id="UP000063429"/>
    </source>
</evidence>
<dbReference type="InterPro" id="IPR000873">
    <property type="entry name" value="AMP-dep_synth/lig_dom"/>
</dbReference>
<keyword evidence="4" id="KW-1185">Reference proteome</keyword>
<dbReference type="PANTHER" id="PTHR43767">
    <property type="entry name" value="LONG-CHAIN-FATTY-ACID--COA LIGASE"/>
    <property type="match status" value="1"/>
</dbReference>
<protein>
    <submittedName>
        <fullName evidence="3">AMP-dependent synthetase</fullName>
    </submittedName>
</protein>
<dbReference type="SUPFAM" id="SSF56801">
    <property type="entry name" value="Acetyl-CoA synthetase-like"/>
    <property type="match status" value="1"/>
</dbReference>
<dbReference type="Pfam" id="PF13193">
    <property type="entry name" value="AMP-binding_C"/>
    <property type="match status" value="1"/>
</dbReference>
<name>A0ABN4HQS8_9BURK</name>
<accession>A0ABN4HQS8</accession>
<gene>
    <name evidence="3" type="ORF">F506_00225</name>
</gene>
<evidence type="ECO:0000259" key="1">
    <source>
        <dbReference type="Pfam" id="PF00501"/>
    </source>
</evidence>
<reference evidence="4" key="1">
    <citation type="journal article" date="2015" name="Genome Announc.">
        <title>Complete Genome Sequence of Herbaspirillum hiltneri N3 (DSM 17495), Isolated from Surface-Sterilized Wheat Roots.</title>
        <authorList>
            <person name="Guizelini D."/>
            <person name="Saizaki P.M."/>
            <person name="Coimbra N.A."/>
            <person name="Weiss V.A."/>
            <person name="Faoro H."/>
            <person name="Sfeir M.Z."/>
            <person name="Baura V.A."/>
            <person name="Monteiro R.A."/>
            <person name="Chubatsu L.S."/>
            <person name="Souza E.M."/>
            <person name="Cruz L.M."/>
            <person name="Pedrosa F.O."/>
            <person name="Raittz R.T."/>
            <person name="Marchaukoski J.N."/>
            <person name="Steffens M.B."/>
        </authorList>
    </citation>
    <scope>NUCLEOTIDE SEQUENCE [LARGE SCALE GENOMIC DNA]</scope>
    <source>
        <strain evidence="4">N3</strain>
    </source>
</reference>